<name>A0ABN9WJ11_9DINO</name>
<evidence type="ECO:0000256" key="1">
    <source>
        <dbReference type="SAM" id="MobiDB-lite"/>
    </source>
</evidence>
<proteinExistence type="predicted"/>
<accession>A0ABN9WJ11</accession>
<gene>
    <name evidence="2" type="ORF">PCOR1329_LOCUS67829</name>
</gene>
<organism evidence="2 3">
    <name type="scientific">Prorocentrum cordatum</name>
    <dbReference type="NCBI Taxonomy" id="2364126"/>
    <lineage>
        <taxon>Eukaryota</taxon>
        <taxon>Sar</taxon>
        <taxon>Alveolata</taxon>
        <taxon>Dinophyceae</taxon>
        <taxon>Prorocentrales</taxon>
        <taxon>Prorocentraceae</taxon>
        <taxon>Prorocentrum</taxon>
    </lineage>
</organism>
<feature type="compositionally biased region" description="Basic and acidic residues" evidence="1">
    <location>
        <begin position="65"/>
        <end position="87"/>
    </location>
</feature>
<evidence type="ECO:0000313" key="3">
    <source>
        <dbReference type="Proteomes" id="UP001189429"/>
    </source>
</evidence>
<sequence>MQCGLESGVRAQSPSVPLRLLGTTSPRTLEGVGAQRPSVPLRLLGNLSPGDHGGPVKDLASGADGKGESTRAHVKAEKDMTSKESLAKRKQSTTYTDETKPLGTGDPSYGIGKSGKRKDEPEAGKKAARTGSSAKRTEAKKTSHGQGGIENIKRRPLDGGEERAAKEAKGRQATRRGDNPTEELLE</sequence>
<feature type="region of interest" description="Disordered" evidence="1">
    <location>
        <begin position="1"/>
        <end position="186"/>
    </location>
</feature>
<dbReference type="Proteomes" id="UP001189429">
    <property type="component" value="Unassembled WGS sequence"/>
</dbReference>
<reference evidence="2" key="1">
    <citation type="submission" date="2023-10" db="EMBL/GenBank/DDBJ databases">
        <authorList>
            <person name="Chen Y."/>
            <person name="Shah S."/>
            <person name="Dougan E. K."/>
            <person name="Thang M."/>
            <person name="Chan C."/>
        </authorList>
    </citation>
    <scope>NUCLEOTIDE SEQUENCE [LARGE SCALE GENOMIC DNA]</scope>
</reference>
<feature type="compositionally biased region" description="Basic and acidic residues" evidence="1">
    <location>
        <begin position="151"/>
        <end position="179"/>
    </location>
</feature>
<keyword evidence="3" id="KW-1185">Reference proteome</keyword>
<dbReference type="EMBL" id="CAUYUJ010018812">
    <property type="protein sequence ID" value="CAK0886499.1"/>
    <property type="molecule type" value="Genomic_DNA"/>
</dbReference>
<evidence type="ECO:0000313" key="2">
    <source>
        <dbReference type="EMBL" id="CAK0886499.1"/>
    </source>
</evidence>
<comment type="caution">
    <text evidence="2">The sequence shown here is derived from an EMBL/GenBank/DDBJ whole genome shotgun (WGS) entry which is preliminary data.</text>
</comment>
<protein>
    <submittedName>
        <fullName evidence="2">Uncharacterized protein</fullName>
    </submittedName>
</protein>